<protein>
    <submittedName>
        <fullName evidence="2">Uncharacterized protein</fullName>
    </submittedName>
</protein>
<name>A0A6V8GZZ6_TALPI</name>
<gene>
    <name evidence="2" type="ORF">TCE0_015f02313</name>
</gene>
<dbReference type="EMBL" id="DF933811">
    <property type="protein sequence ID" value="GAM34621.1"/>
    <property type="molecule type" value="Genomic_DNA"/>
</dbReference>
<feature type="compositionally biased region" description="Polar residues" evidence="1">
    <location>
        <begin position="120"/>
        <end position="132"/>
    </location>
</feature>
<organism evidence="2 3">
    <name type="scientific">Talaromyces pinophilus</name>
    <name type="common">Penicillium pinophilum</name>
    <dbReference type="NCBI Taxonomy" id="128442"/>
    <lineage>
        <taxon>Eukaryota</taxon>
        <taxon>Fungi</taxon>
        <taxon>Dikarya</taxon>
        <taxon>Ascomycota</taxon>
        <taxon>Pezizomycotina</taxon>
        <taxon>Eurotiomycetes</taxon>
        <taxon>Eurotiomycetidae</taxon>
        <taxon>Eurotiales</taxon>
        <taxon>Trichocomaceae</taxon>
        <taxon>Talaromyces</taxon>
        <taxon>Talaromyces sect. Talaromyces</taxon>
    </lineage>
</organism>
<sequence length="170" mass="18472">MISSRLPHTLRRTAITSKSGFAASIRNRQQTTTRRSYAEAHYHERKKGRNPWLFLSAALAVPAAYYLYTSGPEETAHGAGPKRPLIKGPEEGAKALGEKQSERDPAHAIKPAESVGGKSGLQTSKQQGLSNDDTMHPHLWSSGKSEKPEGVTETAKLKGTVSPERGKEKS</sequence>
<feature type="compositionally biased region" description="Basic and acidic residues" evidence="1">
    <location>
        <begin position="88"/>
        <end position="107"/>
    </location>
</feature>
<evidence type="ECO:0000256" key="1">
    <source>
        <dbReference type="SAM" id="MobiDB-lite"/>
    </source>
</evidence>
<feature type="region of interest" description="Disordered" evidence="1">
    <location>
        <begin position="71"/>
        <end position="170"/>
    </location>
</feature>
<keyword evidence="3" id="KW-1185">Reference proteome</keyword>
<proteinExistence type="predicted"/>
<dbReference type="AlphaFoldDB" id="A0A6V8GZZ6"/>
<comment type="caution">
    <text evidence="2">The sequence shown here is derived from an EMBL/GenBank/DDBJ whole genome shotgun (WGS) entry which is preliminary data.</text>
</comment>
<reference evidence="3" key="1">
    <citation type="journal article" date="2015" name="Genome Announc.">
        <title>Draft genome sequence of Talaromyces cellulolyticus strain Y-94, a source of lignocellulosic biomass-degrading enzymes.</title>
        <authorList>
            <person name="Fujii T."/>
            <person name="Koike H."/>
            <person name="Sawayama S."/>
            <person name="Yano S."/>
            <person name="Inoue H."/>
        </authorList>
    </citation>
    <scope>NUCLEOTIDE SEQUENCE [LARGE SCALE GENOMIC DNA]</scope>
    <source>
        <strain evidence="3">Y-94</strain>
    </source>
</reference>
<accession>A0A6V8GZZ6</accession>
<dbReference type="Proteomes" id="UP000053095">
    <property type="component" value="Unassembled WGS sequence"/>
</dbReference>
<evidence type="ECO:0000313" key="3">
    <source>
        <dbReference type="Proteomes" id="UP000053095"/>
    </source>
</evidence>
<evidence type="ECO:0000313" key="2">
    <source>
        <dbReference type="EMBL" id="GAM34621.1"/>
    </source>
</evidence>